<dbReference type="InterPro" id="IPR001173">
    <property type="entry name" value="Glyco_trans_2-like"/>
</dbReference>
<sequence length="276" mass="31863">MKFREIWPFISTRFKLSSIPVKKLHASSDTDIPVIVSLTTIPSRIKSVHLTVRSILSQNQKPKKVVLWLHENLKSKVPSSLQKIEGPLFKIHFTKNDFSHLKLIETINLYPDEYIITVDDDLMYPPEFLTLLYNTHKKYPNTIVANEVRQITYTKDGTPKPYVEWYHTKEQPKDSTFLLPLGVFGVLYPPNSLHEDATNSELIKKLAPKADDLWFRAMGILQKTEVIISETQPSPAVLILGTQAIALKRTNKHQDYNRTQWEQLMEYYGISATTKI</sequence>
<dbReference type="Pfam" id="PF00535">
    <property type="entry name" value="Glycos_transf_2"/>
    <property type="match status" value="1"/>
</dbReference>
<reference evidence="2 3" key="1">
    <citation type="submission" date="2023-09" db="EMBL/GenBank/DDBJ databases">
        <authorList>
            <person name="Rey-Velasco X."/>
        </authorList>
    </citation>
    <scope>NUCLEOTIDE SEQUENCE [LARGE SCALE GENOMIC DNA]</scope>
    <source>
        <strain evidence="2 3">W242</strain>
    </source>
</reference>
<comment type="caution">
    <text evidence="2">The sequence shown here is derived from an EMBL/GenBank/DDBJ whole genome shotgun (WGS) entry which is preliminary data.</text>
</comment>
<accession>A0ABU2Y9Z7</accession>
<keyword evidence="2" id="KW-0808">Transferase</keyword>
<proteinExistence type="predicted"/>
<feature type="domain" description="Glycosyltransferase 2-like" evidence="1">
    <location>
        <begin position="50"/>
        <end position="163"/>
    </location>
</feature>
<dbReference type="EMBL" id="JAVRHZ010000001">
    <property type="protein sequence ID" value="MDT0555020.1"/>
    <property type="molecule type" value="Genomic_DNA"/>
</dbReference>
<evidence type="ECO:0000313" key="3">
    <source>
        <dbReference type="Proteomes" id="UP001254488"/>
    </source>
</evidence>
<evidence type="ECO:0000313" key="2">
    <source>
        <dbReference type="EMBL" id="MDT0555020.1"/>
    </source>
</evidence>
<keyword evidence="3" id="KW-1185">Reference proteome</keyword>
<dbReference type="Proteomes" id="UP001254488">
    <property type="component" value="Unassembled WGS sequence"/>
</dbReference>
<dbReference type="SUPFAM" id="SSF53448">
    <property type="entry name" value="Nucleotide-diphospho-sugar transferases"/>
    <property type="match status" value="1"/>
</dbReference>
<organism evidence="2 3">
    <name type="scientific">Patiriisocius hiemis</name>
    <dbReference type="NCBI Taxonomy" id="3075604"/>
    <lineage>
        <taxon>Bacteria</taxon>
        <taxon>Pseudomonadati</taxon>
        <taxon>Bacteroidota</taxon>
        <taxon>Flavobacteriia</taxon>
        <taxon>Flavobacteriales</taxon>
        <taxon>Flavobacteriaceae</taxon>
        <taxon>Patiriisocius</taxon>
    </lineage>
</organism>
<dbReference type="Gene3D" id="3.90.550.10">
    <property type="entry name" value="Spore Coat Polysaccharide Biosynthesis Protein SpsA, Chain A"/>
    <property type="match status" value="1"/>
</dbReference>
<protein>
    <submittedName>
        <fullName evidence="2">Glycosyl transferase</fullName>
    </submittedName>
</protein>
<name>A0ABU2Y9Z7_9FLAO</name>
<evidence type="ECO:0000259" key="1">
    <source>
        <dbReference type="Pfam" id="PF00535"/>
    </source>
</evidence>
<dbReference type="RefSeq" id="WP_311331973.1">
    <property type="nucleotide sequence ID" value="NZ_JAVRHZ010000001.1"/>
</dbReference>
<dbReference type="InterPro" id="IPR029044">
    <property type="entry name" value="Nucleotide-diphossugar_trans"/>
</dbReference>
<dbReference type="GO" id="GO:0016740">
    <property type="term" value="F:transferase activity"/>
    <property type="evidence" value="ECO:0007669"/>
    <property type="project" value="UniProtKB-KW"/>
</dbReference>
<gene>
    <name evidence="2" type="ORF">RM538_03330</name>
</gene>